<gene>
    <name evidence="2" type="ORF">SGUI_1660</name>
</gene>
<dbReference type="OrthoDB" id="8857320at2"/>
<accession>A0A1B1NCA6</accession>
<dbReference type="PANTHER" id="PTHR40265">
    <property type="entry name" value="BLL2707 PROTEIN"/>
    <property type="match status" value="1"/>
</dbReference>
<dbReference type="InterPro" id="IPR029068">
    <property type="entry name" value="Glyas_Bleomycin-R_OHBP_Dase"/>
</dbReference>
<name>A0A1B1NCA6_9MICO</name>
<feature type="domain" description="Glyoxalase-like" evidence="1">
    <location>
        <begin position="3"/>
        <end position="173"/>
    </location>
</feature>
<dbReference type="KEGG" id="serj:SGUI_1660"/>
<dbReference type="RefSeq" id="WP_066643059.1">
    <property type="nucleotide sequence ID" value="NZ_CP014989.1"/>
</dbReference>
<sequence length="215" mass="23661">MRIDHVSYAAGPEGLQATAERLAEQLGVSPHDGGVHPRFGTRNVVIPLADERYVEVVEVLDHPASDKAPFGQAVRARSGNGGGWMAWVVAVEDLSAVEERLGRPSVEGHRHTPEGIQLQWRQIGVLNVIDHGNRPFFVRWESAPEHHPSRLEQSTTRLTGLTVGGDVPEVREWLGLADARQGDFESDIEFGFLEDDDCPCLTEVTFETPRGSVTI</sequence>
<dbReference type="Proteomes" id="UP000092482">
    <property type="component" value="Chromosome"/>
</dbReference>
<reference evidence="2 3" key="1">
    <citation type="submission" date="2016-03" db="EMBL/GenBank/DDBJ databases">
        <title>Shallow-sea hydrothermal system.</title>
        <authorList>
            <person name="Tang K."/>
        </authorList>
    </citation>
    <scope>NUCLEOTIDE SEQUENCE [LARGE SCALE GENOMIC DNA]</scope>
    <source>
        <strain evidence="2 3">JLT9</strain>
    </source>
</reference>
<organism evidence="2 3">
    <name type="scientific">Serinicoccus hydrothermalis</name>
    <dbReference type="NCBI Taxonomy" id="1758689"/>
    <lineage>
        <taxon>Bacteria</taxon>
        <taxon>Bacillati</taxon>
        <taxon>Actinomycetota</taxon>
        <taxon>Actinomycetes</taxon>
        <taxon>Micrococcales</taxon>
        <taxon>Ornithinimicrobiaceae</taxon>
        <taxon>Serinicoccus</taxon>
    </lineage>
</organism>
<dbReference type="PANTHER" id="PTHR40265:SF1">
    <property type="entry name" value="GLYOXALASE-LIKE DOMAIN-CONTAINING PROTEIN"/>
    <property type="match status" value="1"/>
</dbReference>
<dbReference type="Gene3D" id="3.10.180.10">
    <property type="entry name" value="2,3-Dihydroxybiphenyl 1,2-Dioxygenase, domain 1"/>
    <property type="match status" value="1"/>
</dbReference>
<dbReference type="InterPro" id="IPR025870">
    <property type="entry name" value="Glyoxalase-like_dom"/>
</dbReference>
<dbReference type="SUPFAM" id="SSF54593">
    <property type="entry name" value="Glyoxalase/Bleomycin resistance protein/Dihydroxybiphenyl dioxygenase"/>
    <property type="match status" value="1"/>
</dbReference>
<keyword evidence="3" id="KW-1185">Reference proteome</keyword>
<dbReference type="AlphaFoldDB" id="A0A1B1NCA6"/>
<protein>
    <recommendedName>
        <fullName evidence="1">Glyoxalase-like domain-containing protein</fullName>
    </recommendedName>
</protein>
<evidence type="ECO:0000313" key="3">
    <source>
        <dbReference type="Proteomes" id="UP000092482"/>
    </source>
</evidence>
<proteinExistence type="predicted"/>
<dbReference type="EMBL" id="CP014989">
    <property type="protein sequence ID" value="ANS79056.1"/>
    <property type="molecule type" value="Genomic_DNA"/>
</dbReference>
<evidence type="ECO:0000259" key="1">
    <source>
        <dbReference type="Pfam" id="PF13468"/>
    </source>
</evidence>
<dbReference type="Pfam" id="PF13468">
    <property type="entry name" value="Glyoxalase_3"/>
    <property type="match status" value="1"/>
</dbReference>
<dbReference type="STRING" id="1758689.SGUI_1660"/>
<dbReference type="PATRIC" id="fig|1758689.4.peg.1718"/>
<evidence type="ECO:0000313" key="2">
    <source>
        <dbReference type="EMBL" id="ANS79056.1"/>
    </source>
</evidence>